<protein>
    <submittedName>
        <fullName evidence="1">Uncharacterized protein</fullName>
    </submittedName>
</protein>
<sequence length="247" mass="28301">MFSETQGGDPANTANFQFDGLEMDPLLSQFAKSTEKESLLNDPLSIYVTDKVRHEPYLGRANREDCSMLFPYQQKKEQATLWTSAKLRTRRDCSFMASIVNPALVDDIEKRKKSDRSDGINRGLAVQYKPTTSAKDTLGTAIQRVDHVLLDTFSVMLPIEGKEEEMQLYVIQKHKVVSGLGDNKEEILKLTVKRKNPRTDSFQDFKKFDQVPDKFLSVSQFDSIINKSKGVIEKRLREDSQRRRTSQ</sequence>
<reference evidence="1 2" key="1">
    <citation type="journal article" date="2020" name="Biotechnol. Biofuels">
        <title>New insights from the biogas microbiome by comprehensive genome-resolved metagenomics of nearly 1600 species originating from multiple anaerobic digesters.</title>
        <authorList>
            <person name="Campanaro S."/>
            <person name="Treu L."/>
            <person name="Rodriguez-R L.M."/>
            <person name="Kovalovszki A."/>
            <person name="Ziels R.M."/>
            <person name="Maus I."/>
            <person name="Zhu X."/>
            <person name="Kougias P.G."/>
            <person name="Basile A."/>
            <person name="Luo G."/>
            <person name="Schluter A."/>
            <person name="Konstantinidis K.T."/>
            <person name="Angelidaki I."/>
        </authorList>
    </citation>
    <scope>NUCLEOTIDE SEQUENCE [LARGE SCALE GENOMIC DNA]</scope>
    <source>
        <strain evidence="1">AS06rmzACSIP_421</strain>
    </source>
</reference>
<gene>
    <name evidence="1" type="ORF">GX618_01575</name>
</gene>
<comment type="caution">
    <text evidence="1">The sequence shown here is derived from an EMBL/GenBank/DDBJ whole genome shotgun (WGS) entry which is preliminary data.</text>
</comment>
<name>A0A847EUE0_9BACT</name>
<evidence type="ECO:0000313" key="2">
    <source>
        <dbReference type="Proteomes" id="UP000554004"/>
    </source>
</evidence>
<dbReference type="EMBL" id="JAAZAL010000055">
    <property type="protein sequence ID" value="NLE30944.1"/>
    <property type="molecule type" value="Genomic_DNA"/>
</dbReference>
<proteinExistence type="predicted"/>
<dbReference type="Proteomes" id="UP000554004">
    <property type="component" value="Unassembled WGS sequence"/>
</dbReference>
<accession>A0A847EUE0</accession>
<organism evidence="1 2">
    <name type="scientific">Candidatus Dojkabacteria bacterium</name>
    <dbReference type="NCBI Taxonomy" id="2099670"/>
    <lineage>
        <taxon>Bacteria</taxon>
        <taxon>Candidatus Dojkabacteria</taxon>
    </lineage>
</organism>
<evidence type="ECO:0000313" key="1">
    <source>
        <dbReference type="EMBL" id="NLE30944.1"/>
    </source>
</evidence>
<dbReference type="AlphaFoldDB" id="A0A847EUE0"/>